<evidence type="ECO:0000313" key="2">
    <source>
        <dbReference type="EMBL" id="CAD9652367.1"/>
    </source>
</evidence>
<dbReference type="EMBL" id="HBHD01001894">
    <property type="protein sequence ID" value="CAD9652367.1"/>
    <property type="molecule type" value="Transcribed_RNA"/>
</dbReference>
<name>A0A7S2QUF5_9CHLO</name>
<protein>
    <submittedName>
        <fullName evidence="2">Uncharacterized protein</fullName>
    </submittedName>
</protein>
<feature type="region of interest" description="Disordered" evidence="1">
    <location>
        <begin position="1"/>
        <end position="38"/>
    </location>
</feature>
<feature type="compositionally biased region" description="Basic and acidic residues" evidence="1">
    <location>
        <begin position="1"/>
        <end position="11"/>
    </location>
</feature>
<evidence type="ECO:0000256" key="1">
    <source>
        <dbReference type="SAM" id="MobiDB-lite"/>
    </source>
</evidence>
<organism evidence="2">
    <name type="scientific">Chlamydomonas chlamydogama</name>
    <dbReference type="NCBI Taxonomy" id="225041"/>
    <lineage>
        <taxon>Eukaryota</taxon>
        <taxon>Viridiplantae</taxon>
        <taxon>Chlorophyta</taxon>
        <taxon>core chlorophytes</taxon>
        <taxon>Chlorophyceae</taxon>
        <taxon>CS clade</taxon>
        <taxon>Chlamydomonadales</taxon>
        <taxon>Chlamydomonadaceae</taxon>
        <taxon>Chlamydomonas</taxon>
    </lineage>
</organism>
<feature type="compositionally biased region" description="Acidic residues" evidence="1">
    <location>
        <begin position="12"/>
        <end position="23"/>
    </location>
</feature>
<reference evidence="2" key="1">
    <citation type="submission" date="2021-01" db="EMBL/GenBank/DDBJ databases">
        <authorList>
            <person name="Corre E."/>
            <person name="Pelletier E."/>
            <person name="Niang G."/>
            <person name="Scheremetjew M."/>
            <person name="Finn R."/>
            <person name="Kale V."/>
            <person name="Holt S."/>
            <person name="Cochrane G."/>
            <person name="Meng A."/>
            <person name="Brown T."/>
            <person name="Cohen L."/>
        </authorList>
    </citation>
    <scope>NUCLEOTIDE SEQUENCE</scope>
    <source>
        <strain evidence="2">SAG 11-48b</strain>
    </source>
</reference>
<dbReference type="AlphaFoldDB" id="A0A7S2QUF5"/>
<sequence length="119" mass="12482">MGEARARREAERAEEDEQADEDPAAGGGGGTETKAELSPARRALQLALQQQELVYQHLRALARSYRAESCEVAARLVGEVLGAEGVPPRAGQEVSAVLRLDLLPAAAAGEEGSAANMES</sequence>
<proteinExistence type="predicted"/>
<accession>A0A7S2QUF5</accession>
<gene>
    <name evidence="2" type="ORF">CCHL1392_LOCUS1042</name>
</gene>